<reference evidence="1 2" key="1">
    <citation type="submission" date="2024-05" db="EMBL/GenBank/DDBJ databases">
        <title>Haplotype-resolved chromosome-level genome assembly of Huyou (Citrus changshanensis).</title>
        <authorList>
            <person name="Miao C."/>
            <person name="Chen W."/>
            <person name="Wu Y."/>
            <person name="Wang L."/>
            <person name="Zhao S."/>
            <person name="Grierson D."/>
            <person name="Xu C."/>
            <person name="Chen K."/>
        </authorList>
    </citation>
    <scope>NUCLEOTIDE SEQUENCE [LARGE SCALE GENOMIC DNA]</scope>
    <source>
        <strain evidence="1">01-14</strain>
        <tissue evidence="1">Leaf</tissue>
    </source>
</reference>
<sequence length="132" mass="15364">MLYRKIKNPGQFEVPERPGEFLKELSLHEVRLGSDSVHWRAQQTNLEYPLDVNRLIQNVEEEEAEVDYMLSLVFQLTTLTDLELMWLIYCIDGAKAIWLYIGRSFDELDVMRFGIPKASDLGVMKLGIVRIC</sequence>
<proteinExistence type="predicted"/>
<accession>A0AAP0QX07</accession>
<gene>
    <name evidence="1" type="ORF">WN944_006235</name>
</gene>
<evidence type="ECO:0000313" key="1">
    <source>
        <dbReference type="EMBL" id="KAK9214247.1"/>
    </source>
</evidence>
<name>A0AAP0QX07_9ROSI</name>
<dbReference type="EMBL" id="JBCGBO010000003">
    <property type="protein sequence ID" value="KAK9214247.1"/>
    <property type="molecule type" value="Genomic_DNA"/>
</dbReference>
<dbReference type="Proteomes" id="UP001428341">
    <property type="component" value="Unassembled WGS sequence"/>
</dbReference>
<protein>
    <submittedName>
        <fullName evidence="1">Uncharacterized protein</fullName>
    </submittedName>
</protein>
<organism evidence="1 2">
    <name type="scientific">Citrus x changshan-huyou</name>
    <dbReference type="NCBI Taxonomy" id="2935761"/>
    <lineage>
        <taxon>Eukaryota</taxon>
        <taxon>Viridiplantae</taxon>
        <taxon>Streptophyta</taxon>
        <taxon>Embryophyta</taxon>
        <taxon>Tracheophyta</taxon>
        <taxon>Spermatophyta</taxon>
        <taxon>Magnoliopsida</taxon>
        <taxon>eudicotyledons</taxon>
        <taxon>Gunneridae</taxon>
        <taxon>Pentapetalae</taxon>
        <taxon>rosids</taxon>
        <taxon>malvids</taxon>
        <taxon>Sapindales</taxon>
        <taxon>Rutaceae</taxon>
        <taxon>Aurantioideae</taxon>
        <taxon>Citrus</taxon>
    </lineage>
</organism>
<keyword evidence="2" id="KW-1185">Reference proteome</keyword>
<comment type="caution">
    <text evidence="1">The sequence shown here is derived from an EMBL/GenBank/DDBJ whole genome shotgun (WGS) entry which is preliminary data.</text>
</comment>
<evidence type="ECO:0000313" key="2">
    <source>
        <dbReference type="Proteomes" id="UP001428341"/>
    </source>
</evidence>
<dbReference type="AlphaFoldDB" id="A0AAP0QX07"/>